<sequence>MQKGEAVSEGNLRAQPVQAATAGGTPVLSSGILLLMAIACGLCAGANYFNQPLLNSIARSFGVSESTSSITVTIAQVSYGVGLFLLVPLGDMLARRRLAVVMMLLAAAGLFLSGFSASFAWLAVGTLLTGLFSVAAQVLVPMAAALAAPGASGRAVGLVMSGLLMGILLARSVAGVLSEAGGWQLVYRVGGVAMLLVALALWRSLPDAPATAARTSYLATLRSLGGLLVRLPRLRSTALMGGISFGAVSVLFSTMALLLAGPGHGLSDMAIGLVGLAGVAGALMANVAGRLADRGWGQTTMRTSAVLLVLGWGMLWLGRDSLAWFLAGVLMIDLALQGIHISSQHVIYRLLPEARSRINAVYMTCYFGGAALGSALGSLARQHGGWQAVCLTGAGIGCLNFFALWLDARYARGSTPSA</sequence>
<feature type="transmembrane region" description="Helical" evidence="4">
    <location>
        <begin position="127"/>
        <end position="148"/>
    </location>
</feature>
<dbReference type="PANTHER" id="PTHR42910">
    <property type="entry name" value="TRANSPORTER SCO4007-RELATED"/>
    <property type="match status" value="1"/>
</dbReference>
<dbReference type="AlphaFoldDB" id="A0A171KNL7"/>
<evidence type="ECO:0000256" key="4">
    <source>
        <dbReference type="SAM" id="Phobius"/>
    </source>
</evidence>
<feature type="transmembrane region" description="Helical" evidence="4">
    <location>
        <begin position="185"/>
        <end position="205"/>
    </location>
</feature>
<name>A0A171KNL7_9BURK</name>
<evidence type="ECO:0000256" key="1">
    <source>
        <dbReference type="ARBA" id="ARBA00022692"/>
    </source>
</evidence>
<keyword evidence="3 4" id="KW-0472">Membrane</keyword>
<feature type="transmembrane region" description="Helical" evidence="4">
    <location>
        <begin position="99"/>
        <end position="121"/>
    </location>
</feature>
<dbReference type="CDD" id="cd17324">
    <property type="entry name" value="MFS_NepI_like"/>
    <property type="match status" value="1"/>
</dbReference>
<feature type="transmembrane region" description="Helical" evidence="4">
    <location>
        <begin position="386"/>
        <end position="406"/>
    </location>
</feature>
<feature type="domain" description="Major facilitator superfamily (MFS) profile" evidence="5">
    <location>
        <begin position="32"/>
        <end position="412"/>
    </location>
</feature>
<organism evidence="6 7">
    <name type="scientific">Kerstersia gyiorum</name>
    <dbReference type="NCBI Taxonomy" id="206506"/>
    <lineage>
        <taxon>Bacteria</taxon>
        <taxon>Pseudomonadati</taxon>
        <taxon>Pseudomonadota</taxon>
        <taxon>Betaproteobacteria</taxon>
        <taxon>Burkholderiales</taxon>
        <taxon>Alcaligenaceae</taxon>
        <taxon>Kerstersia</taxon>
    </lineage>
</organism>
<feature type="transmembrane region" description="Helical" evidence="4">
    <location>
        <begin position="27"/>
        <end position="49"/>
    </location>
</feature>
<feature type="transmembrane region" description="Helical" evidence="4">
    <location>
        <begin position="238"/>
        <end position="260"/>
    </location>
</feature>
<evidence type="ECO:0000313" key="6">
    <source>
        <dbReference type="EMBL" id="KKO70484.1"/>
    </source>
</evidence>
<feature type="transmembrane region" description="Helical" evidence="4">
    <location>
        <begin position="266"/>
        <end position="287"/>
    </location>
</feature>
<accession>A0A171KNL7</accession>
<comment type="caution">
    <text evidence="6">The sequence shown here is derived from an EMBL/GenBank/DDBJ whole genome shotgun (WGS) entry which is preliminary data.</text>
</comment>
<evidence type="ECO:0000256" key="3">
    <source>
        <dbReference type="ARBA" id="ARBA00023136"/>
    </source>
</evidence>
<feature type="transmembrane region" description="Helical" evidence="4">
    <location>
        <begin position="360"/>
        <end position="380"/>
    </location>
</feature>
<keyword evidence="2 4" id="KW-1133">Transmembrane helix</keyword>
<dbReference type="GO" id="GO:0022857">
    <property type="term" value="F:transmembrane transporter activity"/>
    <property type="evidence" value="ECO:0007669"/>
    <property type="project" value="InterPro"/>
</dbReference>
<reference evidence="6 7" key="1">
    <citation type="submission" date="2015-04" db="EMBL/GenBank/DDBJ databases">
        <title>Genome sequence of Kerstersia gyiorum CG1.</title>
        <authorList>
            <person name="Greninger A.L."/>
            <person name="Kozyreva V."/>
            <person name="Chaturvedi V."/>
        </authorList>
    </citation>
    <scope>NUCLEOTIDE SEQUENCE [LARGE SCALE GENOMIC DNA]</scope>
    <source>
        <strain evidence="6 7">CG1</strain>
    </source>
</reference>
<feature type="transmembrane region" description="Helical" evidence="4">
    <location>
        <begin position="155"/>
        <end position="173"/>
    </location>
</feature>
<evidence type="ECO:0000259" key="5">
    <source>
        <dbReference type="PROSITE" id="PS50850"/>
    </source>
</evidence>
<dbReference type="PANTHER" id="PTHR42910:SF1">
    <property type="entry name" value="MAJOR FACILITATOR SUPERFAMILY (MFS) PROFILE DOMAIN-CONTAINING PROTEIN"/>
    <property type="match status" value="1"/>
</dbReference>
<dbReference type="PATRIC" id="fig|206506.3.peg.3460"/>
<dbReference type="Proteomes" id="UP000078084">
    <property type="component" value="Unassembled WGS sequence"/>
</dbReference>
<evidence type="ECO:0000256" key="2">
    <source>
        <dbReference type="ARBA" id="ARBA00022989"/>
    </source>
</evidence>
<dbReference type="EMBL" id="LBNE01000015">
    <property type="protein sequence ID" value="KKO70484.1"/>
    <property type="molecule type" value="Genomic_DNA"/>
</dbReference>
<evidence type="ECO:0000313" key="7">
    <source>
        <dbReference type="Proteomes" id="UP000078084"/>
    </source>
</evidence>
<dbReference type="Gene3D" id="1.20.1250.20">
    <property type="entry name" value="MFS general substrate transporter like domains"/>
    <property type="match status" value="1"/>
</dbReference>
<gene>
    <name evidence="6" type="ORF">AAV32_16250</name>
</gene>
<dbReference type="PROSITE" id="PS50850">
    <property type="entry name" value="MFS"/>
    <property type="match status" value="1"/>
</dbReference>
<dbReference type="Pfam" id="PF07690">
    <property type="entry name" value="MFS_1"/>
    <property type="match status" value="1"/>
</dbReference>
<dbReference type="InterPro" id="IPR020846">
    <property type="entry name" value="MFS_dom"/>
</dbReference>
<protein>
    <submittedName>
        <fullName evidence="6">Transporter</fullName>
    </submittedName>
</protein>
<keyword evidence="1 4" id="KW-0812">Transmembrane</keyword>
<proteinExistence type="predicted"/>
<dbReference type="InterPro" id="IPR011701">
    <property type="entry name" value="MFS"/>
</dbReference>
<dbReference type="SUPFAM" id="SSF103473">
    <property type="entry name" value="MFS general substrate transporter"/>
    <property type="match status" value="1"/>
</dbReference>
<feature type="transmembrane region" description="Helical" evidence="4">
    <location>
        <begin position="69"/>
        <end position="87"/>
    </location>
</feature>
<keyword evidence="7" id="KW-1185">Reference proteome</keyword>
<dbReference type="InterPro" id="IPR036259">
    <property type="entry name" value="MFS_trans_sf"/>
</dbReference>